<proteinExistence type="predicted"/>
<keyword evidence="2" id="KW-1185">Reference proteome</keyword>
<evidence type="ECO:0000313" key="2">
    <source>
        <dbReference type="Proteomes" id="UP001303046"/>
    </source>
</evidence>
<protein>
    <submittedName>
        <fullName evidence="1">Uncharacterized protein</fullName>
    </submittedName>
</protein>
<name>A0ABR1CV05_NECAM</name>
<sequence>MQCGDEYVRDTGRPLCVRVGKVGKEHLNGKAKSRDSTAFGCHRLWRYDGEDFEVRITIVPRESSASVLDPFQEPISRTNMNVKEEWRYITRKLAP</sequence>
<reference evidence="1 2" key="1">
    <citation type="submission" date="2023-08" db="EMBL/GenBank/DDBJ databases">
        <title>A Necator americanus chromosomal reference genome.</title>
        <authorList>
            <person name="Ilik V."/>
            <person name="Petrzelkova K.J."/>
            <person name="Pardy F."/>
            <person name="Fuh T."/>
            <person name="Niatou-Singa F.S."/>
            <person name="Gouil Q."/>
            <person name="Baker L."/>
            <person name="Ritchie M.E."/>
            <person name="Jex A.R."/>
            <person name="Gazzola D."/>
            <person name="Li H."/>
            <person name="Toshio Fujiwara R."/>
            <person name="Zhan B."/>
            <person name="Aroian R.V."/>
            <person name="Pafco B."/>
            <person name="Schwarz E.M."/>
        </authorList>
    </citation>
    <scope>NUCLEOTIDE SEQUENCE [LARGE SCALE GENOMIC DNA]</scope>
    <source>
        <strain evidence="1 2">Aroian</strain>
        <tissue evidence="1">Whole animal</tissue>
    </source>
</reference>
<organism evidence="1 2">
    <name type="scientific">Necator americanus</name>
    <name type="common">Human hookworm</name>
    <dbReference type="NCBI Taxonomy" id="51031"/>
    <lineage>
        <taxon>Eukaryota</taxon>
        <taxon>Metazoa</taxon>
        <taxon>Ecdysozoa</taxon>
        <taxon>Nematoda</taxon>
        <taxon>Chromadorea</taxon>
        <taxon>Rhabditida</taxon>
        <taxon>Rhabditina</taxon>
        <taxon>Rhabditomorpha</taxon>
        <taxon>Strongyloidea</taxon>
        <taxon>Ancylostomatidae</taxon>
        <taxon>Bunostominae</taxon>
        <taxon>Necator</taxon>
    </lineage>
</organism>
<gene>
    <name evidence="1" type="primary">Necator_chrIII.g10558</name>
    <name evidence="1" type="ORF">RB195_009793</name>
</gene>
<dbReference type="Proteomes" id="UP001303046">
    <property type="component" value="Unassembled WGS sequence"/>
</dbReference>
<comment type="caution">
    <text evidence="1">The sequence shown here is derived from an EMBL/GenBank/DDBJ whole genome shotgun (WGS) entry which is preliminary data.</text>
</comment>
<evidence type="ECO:0000313" key="1">
    <source>
        <dbReference type="EMBL" id="KAK6742138.1"/>
    </source>
</evidence>
<accession>A0ABR1CV05</accession>
<dbReference type="EMBL" id="JAVFWL010000003">
    <property type="protein sequence ID" value="KAK6742138.1"/>
    <property type="molecule type" value="Genomic_DNA"/>
</dbReference>